<name>X0XUR2_9ZZZZ</name>
<dbReference type="EMBL" id="BARS01051613">
    <property type="protein sequence ID" value="GAG47075.1"/>
    <property type="molecule type" value="Genomic_DNA"/>
</dbReference>
<protein>
    <recommendedName>
        <fullName evidence="3">Ead/Ea22-like family protein</fullName>
    </recommendedName>
</protein>
<proteinExistence type="predicted"/>
<reference evidence="2" key="1">
    <citation type="journal article" date="2014" name="Front. Microbiol.">
        <title>High frequency of phylogenetically diverse reductive dehalogenase-homologous genes in deep subseafloor sedimentary metagenomes.</title>
        <authorList>
            <person name="Kawai M."/>
            <person name="Futagami T."/>
            <person name="Toyoda A."/>
            <person name="Takaki Y."/>
            <person name="Nishi S."/>
            <person name="Hori S."/>
            <person name="Arai W."/>
            <person name="Tsubouchi T."/>
            <person name="Morono Y."/>
            <person name="Uchiyama I."/>
            <person name="Ito T."/>
            <person name="Fujiyama A."/>
            <person name="Inagaki F."/>
            <person name="Takami H."/>
        </authorList>
    </citation>
    <scope>NUCLEOTIDE SEQUENCE</scope>
    <source>
        <strain evidence="2">Expedition CK06-06</strain>
    </source>
</reference>
<gene>
    <name evidence="2" type="ORF">S01H1_76843</name>
</gene>
<comment type="caution">
    <text evidence="2">The sequence shown here is derived from an EMBL/GenBank/DDBJ whole genome shotgun (WGS) entry which is preliminary data.</text>
</comment>
<evidence type="ECO:0000256" key="1">
    <source>
        <dbReference type="SAM" id="Coils"/>
    </source>
</evidence>
<accession>X0XUR2</accession>
<organism evidence="2">
    <name type="scientific">marine sediment metagenome</name>
    <dbReference type="NCBI Taxonomy" id="412755"/>
    <lineage>
        <taxon>unclassified sequences</taxon>
        <taxon>metagenomes</taxon>
        <taxon>ecological metagenomes</taxon>
    </lineage>
</organism>
<feature type="coiled-coil region" evidence="1">
    <location>
        <begin position="73"/>
        <end position="135"/>
    </location>
</feature>
<evidence type="ECO:0008006" key="3">
    <source>
        <dbReference type="Google" id="ProtNLM"/>
    </source>
</evidence>
<sequence length="142" mass="15993">MSNEKPDIEAIEKRLKVISPNPWGVGHNWEQQDPGLFIFEKQSPGFGTIITAGDHEPLSKEDAEFIAHAPTDIAALLAEVERLTDELNECTAYLAESQSAVAQYLLCSIAEVFDNENLYEKIDRLTKENERLKNKDGWIDTC</sequence>
<evidence type="ECO:0000313" key="2">
    <source>
        <dbReference type="EMBL" id="GAG47075.1"/>
    </source>
</evidence>
<keyword evidence="1" id="KW-0175">Coiled coil</keyword>
<dbReference type="AlphaFoldDB" id="X0XUR2"/>